<keyword evidence="1" id="KW-1133">Transmembrane helix</keyword>
<evidence type="ECO:0000313" key="2">
    <source>
        <dbReference type="EMBL" id="GER69097.1"/>
    </source>
</evidence>
<protein>
    <submittedName>
        <fullName evidence="2">Uncharacterized protein</fullName>
    </submittedName>
</protein>
<dbReference type="InterPro" id="IPR025418">
    <property type="entry name" value="YrhC-like"/>
</dbReference>
<gene>
    <name evidence="2" type="ORF">BpJC7_04000</name>
</gene>
<keyword evidence="1" id="KW-0812">Transmembrane</keyword>
<accession>A0A5J4JF13</accession>
<dbReference type="Proteomes" id="UP000391919">
    <property type="component" value="Unassembled WGS sequence"/>
</dbReference>
<reference evidence="2 3" key="1">
    <citation type="submission" date="2019-09" db="EMBL/GenBank/DDBJ databases">
        <title>Draft genome sequence of Bacillus sp. JC-7.</title>
        <authorList>
            <person name="Tanaka N."/>
            <person name="Shiwa Y."/>
            <person name="Fujita N."/>
            <person name="Tanasupawat S."/>
        </authorList>
    </citation>
    <scope>NUCLEOTIDE SEQUENCE [LARGE SCALE GENOMIC DNA]</scope>
    <source>
        <strain evidence="2 3">JC-7</strain>
    </source>
</reference>
<feature type="transmembrane region" description="Helical" evidence="1">
    <location>
        <begin position="46"/>
        <end position="69"/>
    </location>
</feature>
<keyword evidence="1" id="KW-0472">Membrane</keyword>
<comment type="caution">
    <text evidence="2">The sequence shown here is derived from an EMBL/GenBank/DDBJ whole genome shotgun (WGS) entry which is preliminary data.</text>
</comment>
<name>A0A5J4JF13_9BACI</name>
<dbReference type="RefSeq" id="WP_151679340.1">
    <property type="nucleotide sequence ID" value="NZ_BKZP01000005.1"/>
</dbReference>
<feature type="transmembrane region" description="Helical" evidence="1">
    <location>
        <begin position="12"/>
        <end position="34"/>
    </location>
</feature>
<dbReference type="AlphaFoldDB" id="A0A5J4JF13"/>
<dbReference type="EMBL" id="BKZQ01000004">
    <property type="protein sequence ID" value="GER69097.1"/>
    <property type="molecule type" value="Genomic_DNA"/>
</dbReference>
<evidence type="ECO:0000313" key="3">
    <source>
        <dbReference type="Proteomes" id="UP000391919"/>
    </source>
</evidence>
<organism evidence="2 3">
    <name type="scientific">Weizmannia acidilactici</name>
    <dbReference type="NCBI Taxonomy" id="2607726"/>
    <lineage>
        <taxon>Bacteria</taxon>
        <taxon>Bacillati</taxon>
        <taxon>Bacillota</taxon>
        <taxon>Bacilli</taxon>
        <taxon>Bacillales</taxon>
        <taxon>Bacillaceae</taxon>
        <taxon>Heyndrickxia</taxon>
    </lineage>
</organism>
<proteinExistence type="predicted"/>
<dbReference type="Pfam" id="PF14143">
    <property type="entry name" value="YrhC"/>
    <property type="match status" value="1"/>
</dbReference>
<keyword evidence="3" id="KW-1185">Reference proteome</keyword>
<evidence type="ECO:0000256" key="1">
    <source>
        <dbReference type="SAM" id="Phobius"/>
    </source>
</evidence>
<sequence length="89" mass="10037">MEKAKALYGKMVDFKLFGIILLAVTGFLYLGAVMPIEGKSELGTKILLVASAALVAISALFFTISRMYYQRLMKSEEGMQLLHRKYNRK</sequence>